<feature type="non-terminal residue" evidence="1">
    <location>
        <position position="81"/>
    </location>
</feature>
<protein>
    <submittedName>
        <fullName evidence="1">Uncharacterized protein</fullName>
    </submittedName>
</protein>
<sequence>MRKNVTVQIHQSNWLNHCQQNYSQIYHNLYPFSNIDFDEIGQSIIKRYDRPTSVSICHYVLKSNRVNIMLYHRFAVCVYKY</sequence>
<name>E9IIP3_SOLIN</name>
<dbReference type="EMBL" id="GL763496">
    <property type="protein sequence ID" value="EFZ19560.1"/>
    <property type="molecule type" value="Genomic_DNA"/>
</dbReference>
<dbReference type="HOGENOM" id="CLU_2576872_0_0_1"/>
<reference evidence="1" key="1">
    <citation type="journal article" date="2011" name="Proc. Natl. Acad. Sci. U.S.A.">
        <title>The genome of the fire ant Solenopsis invicta.</title>
        <authorList>
            <person name="Wurm Y."/>
            <person name="Wang J."/>
            <person name="Riba-Grognuz O."/>
            <person name="Corona M."/>
            <person name="Nygaard S."/>
            <person name="Hunt B.G."/>
            <person name="Ingram K.K."/>
            <person name="Falquet L."/>
            <person name="Nipitwattanaphon M."/>
            <person name="Gotzek D."/>
            <person name="Dijkstra M.B."/>
            <person name="Oettler J."/>
            <person name="Comtesse F."/>
            <person name="Shih C.J."/>
            <person name="Wu W.J."/>
            <person name="Yang C.C."/>
            <person name="Thomas J."/>
            <person name="Beaudoing E."/>
            <person name="Pradervand S."/>
            <person name="Flegel V."/>
            <person name="Cook E.D."/>
            <person name="Fabbretti R."/>
            <person name="Stockinger H."/>
            <person name="Long L."/>
            <person name="Farmerie W.G."/>
            <person name="Oakey J."/>
            <person name="Boomsma J.J."/>
            <person name="Pamilo P."/>
            <person name="Yi S.V."/>
            <person name="Heinze J."/>
            <person name="Goodisman M.A."/>
            <person name="Farinelli L."/>
            <person name="Harshman K."/>
            <person name="Hulo N."/>
            <person name="Cerutti L."/>
            <person name="Xenarios I."/>
            <person name="Shoemaker D."/>
            <person name="Keller L."/>
        </authorList>
    </citation>
    <scope>NUCLEOTIDE SEQUENCE [LARGE SCALE GENOMIC DNA]</scope>
</reference>
<accession>E9IIP3</accession>
<dbReference type="AlphaFoldDB" id="E9IIP3"/>
<evidence type="ECO:0000313" key="1">
    <source>
        <dbReference type="EMBL" id="EFZ19560.1"/>
    </source>
</evidence>
<gene>
    <name evidence="1" type="ORF">SINV_12062</name>
</gene>
<organism>
    <name type="scientific">Solenopsis invicta</name>
    <name type="common">Red imported fire ant</name>
    <name type="synonym">Solenopsis wagneri</name>
    <dbReference type="NCBI Taxonomy" id="13686"/>
    <lineage>
        <taxon>Eukaryota</taxon>
        <taxon>Metazoa</taxon>
        <taxon>Ecdysozoa</taxon>
        <taxon>Arthropoda</taxon>
        <taxon>Hexapoda</taxon>
        <taxon>Insecta</taxon>
        <taxon>Pterygota</taxon>
        <taxon>Neoptera</taxon>
        <taxon>Endopterygota</taxon>
        <taxon>Hymenoptera</taxon>
        <taxon>Apocrita</taxon>
        <taxon>Aculeata</taxon>
        <taxon>Formicoidea</taxon>
        <taxon>Formicidae</taxon>
        <taxon>Myrmicinae</taxon>
        <taxon>Solenopsis</taxon>
    </lineage>
</organism>
<proteinExistence type="predicted"/>